<proteinExistence type="predicted"/>
<protein>
    <submittedName>
        <fullName evidence="1">Uncharacterized protein</fullName>
    </submittedName>
</protein>
<name>A0A8K0DMS6_9ROSA</name>
<dbReference type="EMBL" id="VOIH02000011">
    <property type="protein sequence ID" value="KAF3433341.1"/>
    <property type="molecule type" value="Genomic_DNA"/>
</dbReference>
<reference evidence="1" key="1">
    <citation type="submission" date="2020-03" db="EMBL/GenBank/DDBJ databases">
        <title>A high-quality chromosome-level genome assembly of a woody plant with both climbing and erect habits, Rhamnella rubrinervis.</title>
        <authorList>
            <person name="Lu Z."/>
            <person name="Yang Y."/>
            <person name="Zhu X."/>
            <person name="Sun Y."/>
        </authorList>
    </citation>
    <scope>NUCLEOTIDE SEQUENCE</scope>
    <source>
        <strain evidence="1">BYM</strain>
        <tissue evidence="1">Leaf</tissue>
    </source>
</reference>
<evidence type="ECO:0000313" key="1">
    <source>
        <dbReference type="EMBL" id="KAF3433341.1"/>
    </source>
</evidence>
<dbReference type="Proteomes" id="UP000796880">
    <property type="component" value="Unassembled WGS sequence"/>
</dbReference>
<accession>A0A8K0DMS6</accession>
<dbReference type="AlphaFoldDB" id="A0A8K0DMS6"/>
<organism evidence="1 2">
    <name type="scientific">Rhamnella rubrinervis</name>
    <dbReference type="NCBI Taxonomy" id="2594499"/>
    <lineage>
        <taxon>Eukaryota</taxon>
        <taxon>Viridiplantae</taxon>
        <taxon>Streptophyta</taxon>
        <taxon>Embryophyta</taxon>
        <taxon>Tracheophyta</taxon>
        <taxon>Spermatophyta</taxon>
        <taxon>Magnoliopsida</taxon>
        <taxon>eudicotyledons</taxon>
        <taxon>Gunneridae</taxon>
        <taxon>Pentapetalae</taxon>
        <taxon>rosids</taxon>
        <taxon>fabids</taxon>
        <taxon>Rosales</taxon>
        <taxon>Rhamnaceae</taxon>
        <taxon>rhamnoid group</taxon>
        <taxon>Rhamneae</taxon>
        <taxon>Rhamnella</taxon>
    </lineage>
</organism>
<sequence length="142" mass="15911">MVGYCCIDYPFDIFTGNVKAYLFLGGAICHLSASSLNRASLIIDILGRSFYAAGLFNFFDQFDCLIDDVGFDLACYLRAQQGIREQAHLRRIKGNRIMRGRSIAQDHLFLLPWGRPVNKVTGSLILSQPDRKESALLSTAMK</sequence>
<evidence type="ECO:0000313" key="2">
    <source>
        <dbReference type="Proteomes" id="UP000796880"/>
    </source>
</evidence>
<gene>
    <name evidence="1" type="ORF">FNV43_RR24443</name>
</gene>
<keyword evidence="2" id="KW-1185">Reference proteome</keyword>
<comment type="caution">
    <text evidence="1">The sequence shown here is derived from an EMBL/GenBank/DDBJ whole genome shotgun (WGS) entry which is preliminary data.</text>
</comment>